<gene>
    <name evidence="6" type="primary">nusB</name>
    <name evidence="8" type="ORF">B0I24_11063</name>
    <name evidence="9" type="ORF">CWE07_10715</name>
</gene>
<keyword evidence="11" id="KW-1185">Reference proteome</keyword>
<dbReference type="Pfam" id="PF01029">
    <property type="entry name" value="NusB"/>
    <property type="match status" value="1"/>
</dbReference>
<keyword evidence="3 6" id="KW-0694">RNA-binding</keyword>
<reference evidence="9 11" key="1">
    <citation type="journal article" date="2018" name="Front. Microbiol.">
        <title>Genome-Based Analysis Reveals the Taxonomy and Diversity of the Family Idiomarinaceae.</title>
        <authorList>
            <person name="Liu Y."/>
            <person name="Lai Q."/>
            <person name="Shao Z."/>
        </authorList>
    </citation>
    <scope>NUCLEOTIDE SEQUENCE [LARGE SCALE GENOMIC DNA]</scope>
    <source>
        <strain evidence="9 11">CF12-14</strain>
    </source>
</reference>
<dbReference type="FunFam" id="1.10.940.10:FF:000001">
    <property type="entry name" value="Transcription antitermination factor NusB"/>
    <property type="match status" value="1"/>
</dbReference>
<name>A0A327WSN5_9GAMM</name>
<dbReference type="Gene3D" id="1.10.940.10">
    <property type="entry name" value="NusB-like"/>
    <property type="match status" value="1"/>
</dbReference>
<dbReference type="NCBIfam" id="TIGR01951">
    <property type="entry name" value="nusB"/>
    <property type="match status" value="1"/>
</dbReference>
<dbReference type="PANTHER" id="PTHR11078:SF3">
    <property type="entry name" value="ANTITERMINATION NUSB DOMAIN-CONTAINING PROTEIN"/>
    <property type="match status" value="1"/>
</dbReference>
<dbReference type="HAMAP" id="MF_00073">
    <property type="entry name" value="NusB"/>
    <property type="match status" value="1"/>
</dbReference>
<evidence type="ECO:0000256" key="5">
    <source>
        <dbReference type="ARBA" id="ARBA00023163"/>
    </source>
</evidence>
<dbReference type="GO" id="GO:0006353">
    <property type="term" value="P:DNA-templated transcription termination"/>
    <property type="evidence" value="ECO:0007669"/>
    <property type="project" value="UniProtKB-UniRule"/>
</dbReference>
<dbReference type="InterPro" id="IPR035926">
    <property type="entry name" value="NusB-like_sf"/>
</dbReference>
<evidence type="ECO:0000313" key="8">
    <source>
        <dbReference type="EMBL" id="RAJ95380.1"/>
    </source>
</evidence>
<dbReference type="Proteomes" id="UP000287865">
    <property type="component" value="Unassembled WGS sequence"/>
</dbReference>
<evidence type="ECO:0000256" key="2">
    <source>
        <dbReference type="ARBA" id="ARBA00022814"/>
    </source>
</evidence>
<evidence type="ECO:0000259" key="7">
    <source>
        <dbReference type="Pfam" id="PF01029"/>
    </source>
</evidence>
<evidence type="ECO:0000256" key="4">
    <source>
        <dbReference type="ARBA" id="ARBA00023015"/>
    </source>
</evidence>
<dbReference type="PANTHER" id="PTHR11078">
    <property type="entry name" value="N UTILIZATION SUBSTANCE PROTEIN B-RELATED"/>
    <property type="match status" value="1"/>
</dbReference>
<dbReference type="AlphaFoldDB" id="A0A327WSN5"/>
<evidence type="ECO:0000313" key="9">
    <source>
        <dbReference type="EMBL" id="RUO22728.1"/>
    </source>
</evidence>
<reference evidence="8 10" key="2">
    <citation type="submission" date="2018-06" db="EMBL/GenBank/DDBJ databases">
        <title>Genomic Encyclopedia of Type Strains, Phase III (KMG-III): the genomes of soil and plant-associated and newly described type strains.</title>
        <authorList>
            <person name="Whitman W."/>
        </authorList>
    </citation>
    <scope>NUCLEOTIDE SEQUENCE [LARGE SCALE GENOMIC DNA]</scope>
    <source>
        <strain evidence="8 10">CGMCC 1.15366</strain>
    </source>
</reference>
<evidence type="ECO:0000256" key="3">
    <source>
        <dbReference type="ARBA" id="ARBA00022884"/>
    </source>
</evidence>
<evidence type="ECO:0000313" key="11">
    <source>
        <dbReference type="Proteomes" id="UP000287865"/>
    </source>
</evidence>
<dbReference type="InterPro" id="IPR006027">
    <property type="entry name" value="NusB_RsmB_TIM44"/>
</dbReference>
<comment type="similarity">
    <text evidence="1 6">Belongs to the NusB family.</text>
</comment>
<dbReference type="EMBL" id="PIPK01000010">
    <property type="protein sequence ID" value="RUO22728.1"/>
    <property type="molecule type" value="Genomic_DNA"/>
</dbReference>
<keyword evidence="2 6" id="KW-0889">Transcription antitermination</keyword>
<sequence length="139" mass="15626">MKPAARRKARRLAIQAIYSWQLSDNSISDIEAEFLTDNDTSKVDVDYFQDLIRGVATQANSLDGSLSPFTDRPFADLDQIERAILRVAAYELKFRVDVPYKVVMNEAIELAKAFGADDSHRFVNGVLDKAVDSLRSARQ</sequence>
<keyword evidence="5 6" id="KW-0804">Transcription</keyword>
<dbReference type="OrthoDB" id="9789556at2"/>
<keyword evidence="4 6" id="KW-0805">Transcription regulation</keyword>
<proteinExistence type="inferred from homology"/>
<dbReference type="Proteomes" id="UP000249203">
    <property type="component" value="Unassembled WGS sequence"/>
</dbReference>
<dbReference type="GO" id="GO:0003723">
    <property type="term" value="F:RNA binding"/>
    <property type="evidence" value="ECO:0007669"/>
    <property type="project" value="UniProtKB-UniRule"/>
</dbReference>
<evidence type="ECO:0000313" key="10">
    <source>
        <dbReference type="Proteomes" id="UP000249203"/>
    </source>
</evidence>
<dbReference type="InterPro" id="IPR011605">
    <property type="entry name" value="NusB_fam"/>
</dbReference>
<dbReference type="SUPFAM" id="SSF48013">
    <property type="entry name" value="NusB-like"/>
    <property type="match status" value="1"/>
</dbReference>
<dbReference type="GO" id="GO:0031564">
    <property type="term" value="P:transcription antitermination"/>
    <property type="evidence" value="ECO:0007669"/>
    <property type="project" value="UniProtKB-KW"/>
</dbReference>
<protein>
    <recommendedName>
        <fullName evidence="6">Transcription antitermination protein NusB</fullName>
    </recommendedName>
    <alternativeName>
        <fullName evidence="6">Antitermination factor NusB</fullName>
    </alternativeName>
</protein>
<organism evidence="8 10">
    <name type="scientific">Aliidiomarina maris</name>
    <dbReference type="NCBI Taxonomy" id="531312"/>
    <lineage>
        <taxon>Bacteria</taxon>
        <taxon>Pseudomonadati</taxon>
        <taxon>Pseudomonadota</taxon>
        <taxon>Gammaproteobacteria</taxon>
        <taxon>Alteromonadales</taxon>
        <taxon>Idiomarinaceae</taxon>
        <taxon>Aliidiomarina</taxon>
    </lineage>
</organism>
<dbReference type="RefSeq" id="WP_111569896.1">
    <property type="nucleotide sequence ID" value="NZ_PIPK01000010.1"/>
</dbReference>
<comment type="caution">
    <text evidence="8">The sequence shown here is derived from an EMBL/GenBank/DDBJ whole genome shotgun (WGS) entry which is preliminary data.</text>
</comment>
<dbReference type="GO" id="GO:0005829">
    <property type="term" value="C:cytosol"/>
    <property type="evidence" value="ECO:0007669"/>
    <property type="project" value="TreeGrafter"/>
</dbReference>
<evidence type="ECO:0000256" key="6">
    <source>
        <dbReference type="HAMAP-Rule" id="MF_00073"/>
    </source>
</evidence>
<evidence type="ECO:0000256" key="1">
    <source>
        <dbReference type="ARBA" id="ARBA00005952"/>
    </source>
</evidence>
<dbReference type="EMBL" id="QLMD01000010">
    <property type="protein sequence ID" value="RAJ95380.1"/>
    <property type="molecule type" value="Genomic_DNA"/>
</dbReference>
<comment type="function">
    <text evidence="6">Involved in transcription antitermination. Required for transcription of ribosomal RNA (rRNA) genes. Binds specifically to the boxA antiterminator sequence of the ribosomal RNA (rrn) operons.</text>
</comment>
<accession>A0A327WSN5</accession>
<feature type="domain" description="NusB/RsmB/TIM44" evidence="7">
    <location>
        <begin position="7"/>
        <end position="131"/>
    </location>
</feature>